<dbReference type="OrthoDB" id="1164764at2"/>
<organism evidence="2 3">
    <name type="scientific">Aquimarina intermedia</name>
    <dbReference type="NCBI Taxonomy" id="350814"/>
    <lineage>
        <taxon>Bacteria</taxon>
        <taxon>Pseudomonadati</taxon>
        <taxon>Bacteroidota</taxon>
        <taxon>Flavobacteriia</taxon>
        <taxon>Flavobacteriales</taxon>
        <taxon>Flavobacteriaceae</taxon>
        <taxon>Aquimarina</taxon>
    </lineage>
</organism>
<evidence type="ECO:0000313" key="2">
    <source>
        <dbReference type="EMBL" id="TYP75021.1"/>
    </source>
</evidence>
<dbReference type="EMBL" id="VNHU01000003">
    <property type="protein sequence ID" value="TYP75021.1"/>
    <property type="molecule type" value="Genomic_DNA"/>
</dbReference>
<sequence>MKLVSLVILCIISSLSYAQETINYSIEWEIETPSLSILNSAIESSIFELLEVNLDEDLRRQELQKGRSILLVEKRPAPVRKYNFSIATKPKPSSLKVTGSGSTLNDVNSANIKNSAYQDMSRYSRIYYARPNVFYYRQ</sequence>
<accession>A0A5S5C6G9</accession>
<dbReference type="RefSeq" id="WP_148782026.1">
    <property type="nucleotide sequence ID" value="NZ_VNHU01000003.1"/>
</dbReference>
<feature type="chain" id="PRO_5024353713" evidence="1">
    <location>
        <begin position="19"/>
        <end position="138"/>
    </location>
</feature>
<dbReference type="AlphaFoldDB" id="A0A5S5C6G9"/>
<name>A0A5S5C6G9_9FLAO</name>
<evidence type="ECO:0000313" key="3">
    <source>
        <dbReference type="Proteomes" id="UP000324376"/>
    </source>
</evidence>
<comment type="caution">
    <text evidence="2">The sequence shown here is derived from an EMBL/GenBank/DDBJ whole genome shotgun (WGS) entry which is preliminary data.</text>
</comment>
<evidence type="ECO:0000256" key="1">
    <source>
        <dbReference type="SAM" id="SignalP"/>
    </source>
</evidence>
<gene>
    <name evidence="2" type="ORF">BD809_10383</name>
</gene>
<proteinExistence type="predicted"/>
<protein>
    <submittedName>
        <fullName evidence="2">Uncharacterized protein</fullName>
    </submittedName>
</protein>
<feature type="signal peptide" evidence="1">
    <location>
        <begin position="1"/>
        <end position="18"/>
    </location>
</feature>
<keyword evidence="1" id="KW-0732">Signal</keyword>
<keyword evidence="3" id="KW-1185">Reference proteome</keyword>
<reference evidence="2 3" key="1">
    <citation type="submission" date="2019-07" db="EMBL/GenBank/DDBJ databases">
        <title>Genomic Encyclopedia of Archaeal and Bacterial Type Strains, Phase II (KMG-II): from individual species to whole genera.</title>
        <authorList>
            <person name="Goeker M."/>
        </authorList>
    </citation>
    <scope>NUCLEOTIDE SEQUENCE [LARGE SCALE GENOMIC DNA]</scope>
    <source>
        <strain evidence="2 3">DSM 17527</strain>
    </source>
</reference>
<dbReference type="Proteomes" id="UP000324376">
    <property type="component" value="Unassembled WGS sequence"/>
</dbReference>